<name>A0A285HV51_9RHOB</name>
<dbReference type="InterPro" id="IPR016161">
    <property type="entry name" value="Ald_DH/histidinol_DH"/>
</dbReference>
<protein>
    <submittedName>
        <fullName evidence="4">NAD-dependent succinate-semialdehyde dehydrogenase</fullName>
    </submittedName>
    <submittedName>
        <fullName evidence="5">Succinate semialdehyde dehydrogenase</fullName>
    </submittedName>
</protein>
<dbReference type="AlphaFoldDB" id="A0A285HV51"/>
<evidence type="ECO:0000313" key="4">
    <source>
        <dbReference type="EMBL" id="PJE27457.1"/>
    </source>
</evidence>
<evidence type="ECO:0000313" key="5">
    <source>
        <dbReference type="EMBL" id="SNY39575.1"/>
    </source>
</evidence>
<dbReference type="Pfam" id="PF00171">
    <property type="entry name" value="Aldedh"/>
    <property type="match status" value="1"/>
</dbReference>
<proteinExistence type="inferred from homology"/>
<dbReference type="FunFam" id="3.40.309.10:FF:000009">
    <property type="entry name" value="Aldehyde dehydrogenase A"/>
    <property type="match status" value="1"/>
</dbReference>
<dbReference type="CDD" id="cd07103">
    <property type="entry name" value="ALDH_F5_SSADH_GabD"/>
    <property type="match status" value="1"/>
</dbReference>
<evidence type="ECO:0000256" key="2">
    <source>
        <dbReference type="ARBA" id="ARBA00023002"/>
    </source>
</evidence>
<dbReference type="OrthoDB" id="9812625at2"/>
<feature type="domain" description="Aldehyde dehydrogenase" evidence="3">
    <location>
        <begin position="14"/>
        <end position="473"/>
    </location>
</feature>
<comment type="similarity">
    <text evidence="1">Belongs to the aldehyde dehydrogenase family.</text>
</comment>
<dbReference type="GO" id="GO:0016620">
    <property type="term" value="F:oxidoreductase activity, acting on the aldehyde or oxo group of donors, NAD or NADP as acceptor"/>
    <property type="evidence" value="ECO:0007669"/>
    <property type="project" value="InterPro"/>
</dbReference>
<dbReference type="EMBL" id="OBEA01000001">
    <property type="protein sequence ID" value="SNY39575.1"/>
    <property type="molecule type" value="Genomic_DNA"/>
</dbReference>
<sequence length="477" mass="50826">MSYPDTLLLIDGEWCPAASGRTLPVVNPATGTEIGTVAHAGIEDLDRALAAVDRTFQDWKRTGPFERSKIMRRAADILRGRADEVAAIMTAEQGKPLAEARVEVMGACDTIDWFAEEARRAYGQVIPARKPGVTQITVKEAVGPVAAFTPWNFPINQVVRKVSAALATGCTIIVKAPEETPASPAELIRAFVEAGVPAGVLNLVYGDPAEISGYLIPHPLIKKVSFTGSTPVGKMLMGLAGQHMKRATMELGGHAPVLIFDDADVDAAIEGMLGAKQRNAGQVCVSPTRFLVQEGVADAFTEGFAQAYSQLKVGDPTAEGTQMGPLANDRRIPAITAMIEDAVAKGAKLKCGGKRIGNAGNFFEPTVITDVPTDALMMNDEPFGPLAIVNRYETEDEIFAEANRLPFGLASYAWSGSSRRVQRLQDEVRAGMLTINHLGLSMPELPFGGIGDSGMGTEGGSEAIESYLETRLVTRMG</sequence>
<dbReference type="SUPFAM" id="SSF53720">
    <property type="entry name" value="ALDH-like"/>
    <property type="match status" value="1"/>
</dbReference>
<dbReference type="InterPro" id="IPR015590">
    <property type="entry name" value="Aldehyde_DH_dom"/>
</dbReference>
<accession>A0A285HV51</accession>
<evidence type="ECO:0000259" key="3">
    <source>
        <dbReference type="Pfam" id="PF00171"/>
    </source>
</evidence>
<keyword evidence="7" id="KW-1185">Reference proteome</keyword>
<reference evidence="4 7" key="2">
    <citation type="journal article" date="2018" name="Int. J. Syst. Evol. Microbiol.">
        <title>Pseudooceanicola lipolyticus sp. nov., a marine alphaproteobacterium, reclassification of Oceanicola flagellatus as Pseudooceanicola flagellatus comb. nov. and emended description of the genus Pseudooceanicola.</title>
        <authorList>
            <person name="Huang M.-M."/>
            <person name="Guo L.-L."/>
            <person name="Wu Y.-H."/>
            <person name="Lai Q.-L."/>
            <person name="Shao Z.-Z."/>
            <person name="Wang C.-S."/>
            <person name="Wu M."/>
            <person name="Xu X.-W."/>
        </authorList>
    </citation>
    <scope>NUCLEOTIDE SEQUENCE [LARGE SCALE GENOMIC DNA]</scope>
    <source>
        <strain evidence="4 7">Ar-45</strain>
    </source>
</reference>
<evidence type="ECO:0000313" key="6">
    <source>
        <dbReference type="Proteomes" id="UP000231655"/>
    </source>
</evidence>
<dbReference type="RefSeq" id="WP_097144379.1">
    <property type="nucleotide sequence ID" value="NZ_OBEA01000001.1"/>
</dbReference>
<organism evidence="5 6">
    <name type="scientific">Pseudooceanicola antarcticus</name>
    <dbReference type="NCBI Taxonomy" id="1247613"/>
    <lineage>
        <taxon>Bacteria</taxon>
        <taxon>Pseudomonadati</taxon>
        <taxon>Pseudomonadota</taxon>
        <taxon>Alphaproteobacteria</taxon>
        <taxon>Rhodobacterales</taxon>
        <taxon>Paracoccaceae</taxon>
        <taxon>Pseudooceanicola</taxon>
    </lineage>
</organism>
<dbReference type="Gene3D" id="3.40.309.10">
    <property type="entry name" value="Aldehyde Dehydrogenase, Chain A, domain 2"/>
    <property type="match status" value="1"/>
</dbReference>
<dbReference type="EMBL" id="PGTD01000017">
    <property type="protein sequence ID" value="PJE27457.1"/>
    <property type="molecule type" value="Genomic_DNA"/>
</dbReference>
<evidence type="ECO:0000256" key="1">
    <source>
        <dbReference type="ARBA" id="ARBA00009986"/>
    </source>
</evidence>
<dbReference type="PANTHER" id="PTHR43353:SF5">
    <property type="entry name" value="SUCCINATE-SEMIALDEHYDE DEHYDROGENASE, MITOCHONDRIAL"/>
    <property type="match status" value="1"/>
</dbReference>
<dbReference type="InterPro" id="IPR050740">
    <property type="entry name" value="Aldehyde_DH_Superfamily"/>
</dbReference>
<dbReference type="InterPro" id="IPR016163">
    <property type="entry name" value="Ald_DH_C"/>
</dbReference>
<gene>
    <name evidence="4" type="ORF">CVM39_12765</name>
    <name evidence="5" type="ORF">SAMN06297129_0608</name>
</gene>
<dbReference type="PANTHER" id="PTHR43353">
    <property type="entry name" value="SUCCINATE-SEMIALDEHYDE DEHYDROGENASE, MITOCHONDRIAL"/>
    <property type="match status" value="1"/>
</dbReference>
<dbReference type="Gene3D" id="3.40.605.10">
    <property type="entry name" value="Aldehyde Dehydrogenase, Chain A, domain 1"/>
    <property type="match status" value="1"/>
</dbReference>
<dbReference type="Proteomes" id="UP000231702">
    <property type="component" value="Unassembled WGS sequence"/>
</dbReference>
<evidence type="ECO:0000313" key="7">
    <source>
        <dbReference type="Proteomes" id="UP000231702"/>
    </source>
</evidence>
<dbReference type="Proteomes" id="UP000231655">
    <property type="component" value="Unassembled WGS sequence"/>
</dbReference>
<keyword evidence="2" id="KW-0560">Oxidoreductase</keyword>
<dbReference type="InterPro" id="IPR016162">
    <property type="entry name" value="Ald_DH_N"/>
</dbReference>
<dbReference type="FunFam" id="3.40.605.10:FF:000033">
    <property type="entry name" value="NAD-dependent succinate-semialdehyde dehydrogenase"/>
    <property type="match status" value="1"/>
</dbReference>
<reference evidence="5 6" key="1">
    <citation type="submission" date="2017-09" db="EMBL/GenBank/DDBJ databases">
        <authorList>
            <person name="Ehlers B."/>
            <person name="Leendertz F.H."/>
        </authorList>
    </citation>
    <scope>NUCLEOTIDE SEQUENCE [LARGE SCALE GENOMIC DNA]</scope>
    <source>
        <strain evidence="5 6">CGMCC 1.12662</strain>
    </source>
</reference>